<feature type="binding site" evidence="3">
    <location>
        <begin position="196"/>
        <end position="203"/>
    </location>
    <ligand>
        <name>ATP</name>
        <dbReference type="ChEBI" id="CHEBI:30616"/>
    </ligand>
</feature>
<proteinExistence type="predicted"/>
<organism evidence="5 6">
    <name type="scientific">Lutibacter flavus</name>
    <dbReference type="NCBI Taxonomy" id="691689"/>
    <lineage>
        <taxon>Bacteria</taxon>
        <taxon>Pseudomonadati</taxon>
        <taxon>Bacteroidota</taxon>
        <taxon>Flavobacteriia</taxon>
        <taxon>Flavobacteriales</taxon>
        <taxon>Flavobacteriaceae</taxon>
        <taxon>Lutibacter</taxon>
    </lineage>
</organism>
<dbReference type="Pfam" id="PF02661">
    <property type="entry name" value="Fic"/>
    <property type="match status" value="1"/>
</dbReference>
<evidence type="ECO:0000256" key="2">
    <source>
        <dbReference type="PIRSR" id="PIRSR640198-1"/>
    </source>
</evidence>
<keyword evidence="1" id="KW-0547">Nucleotide-binding</keyword>
<keyword evidence="1" id="KW-0067">ATP-binding</keyword>
<accession>A0A238VJK7</accession>
<feature type="binding site" evidence="1">
    <location>
        <begin position="197"/>
        <end position="203"/>
    </location>
    <ligand>
        <name>ATP</name>
        <dbReference type="ChEBI" id="CHEBI:30616"/>
    </ligand>
</feature>
<keyword evidence="6" id="KW-1185">Reference proteome</keyword>
<dbReference type="InterPro" id="IPR026287">
    <property type="entry name" value="SoFic-like"/>
</dbReference>
<dbReference type="SUPFAM" id="SSF140931">
    <property type="entry name" value="Fic-like"/>
    <property type="match status" value="1"/>
</dbReference>
<dbReference type="EMBL" id="FZNX01000001">
    <property type="protein sequence ID" value="SNR34580.1"/>
    <property type="molecule type" value="Genomic_DNA"/>
</dbReference>
<dbReference type="AlphaFoldDB" id="A0A238VJK7"/>
<dbReference type="GO" id="GO:0005524">
    <property type="term" value="F:ATP binding"/>
    <property type="evidence" value="ECO:0007669"/>
    <property type="project" value="UniProtKB-KW"/>
</dbReference>
<evidence type="ECO:0000259" key="4">
    <source>
        <dbReference type="PROSITE" id="PS51459"/>
    </source>
</evidence>
<feature type="binding site" evidence="3">
    <location>
        <begin position="234"/>
        <end position="235"/>
    </location>
    <ligand>
        <name>ATP</name>
        <dbReference type="ChEBI" id="CHEBI:30616"/>
    </ligand>
</feature>
<dbReference type="PANTHER" id="PTHR13504">
    <property type="entry name" value="FIDO DOMAIN-CONTAINING PROTEIN DDB_G0283145"/>
    <property type="match status" value="1"/>
</dbReference>
<dbReference type="Proteomes" id="UP000198412">
    <property type="component" value="Unassembled WGS sequence"/>
</dbReference>
<dbReference type="Gene3D" id="1.10.3290.10">
    <property type="entry name" value="Fido-like domain"/>
    <property type="match status" value="1"/>
</dbReference>
<dbReference type="PROSITE" id="PS51459">
    <property type="entry name" value="FIDO"/>
    <property type="match status" value="1"/>
</dbReference>
<feature type="binding site" evidence="1">
    <location>
        <position position="234"/>
    </location>
    <ligand>
        <name>ATP</name>
        <dbReference type="ChEBI" id="CHEBI:30616"/>
    </ligand>
</feature>
<feature type="binding site" evidence="1">
    <location>
        <position position="63"/>
    </location>
    <ligand>
        <name>ATP</name>
        <dbReference type="ChEBI" id="CHEBI:30616"/>
    </ligand>
</feature>
<dbReference type="OrthoDB" id="9814400at2"/>
<dbReference type="InterPro" id="IPR048770">
    <property type="entry name" value="SoFic-like_C"/>
</dbReference>
<gene>
    <name evidence="5" type="ORF">SAMN04488111_0613</name>
</gene>
<evidence type="ECO:0000313" key="5">
    <source>
        <dbReference type="EMBL" id="SNR34580.1"/>
    </source>
</evidence>
<dbReference type="InterPro" id="IPR025758">
    <property type="entry name" value="Fic/DOC_N"/>
</dbReference>
<dbReference type="InterPro" id="IPR040198">
    <property type="entry name" value="Fido_containing"/>
</dbReference>
<dbReference type="PIRSF" id="PIRSF038925">
    <property type="entry name" value="AMP-prot_trans"/>
    <property type="match status" value="1"/>
</dbReference>
<feature type="active site" evidence="2">
    <location>
        <position position="192"/>
    </location>
</feature>
<feature type="domain" description="Fido" evidence="4">
    <location>
        <begin position="110"/>
        <end position="256"/>
    </location>
</feature>
<dbReference type="InterPro" id="IPR003812">
    <property type="entry name" value="Fido"/>
</dbReference>
<evidence type="ECO:0000313" key="6">
    <source>
        <dbReference type="Proteomes" id="UP000198412"/>
    </source>
</evidence>
<protein>
    <submittedName>
        <fullName evidence="5">Fic family protein</fullName>
    </submittedName>
</protein>
<dbReference type="InterPro" id="IPR036597">
    <property type="entry name" value="Fido-like_dom_sf"/>
</dbReference>
<evidence type="ECO:0000256" key="1">
    <source>
        <dbReference type="PIRSR" id="PIRSR038925-1"/>
    </source>
</evidence>
<dbReference type="RefSeq" id="WP_089376945.1">
    <property type="nucleotide sequence ID" value="NZ_FZNX01000001.1"/>
</dbReference>
<sequence>MESERLKKLPLKQDIETKKVLKKLAKAHRALAELKGIVSSIPNENILINTLGLQEAKDSSAVENIITTHDDIFKAELNFDGFKSLNAKEVQNYISALKKGFGLIKKNKILTNNDIIEIQSELEKNNAGFRKVPGTALKNATTGETVYTPPQEYNTILDLMTNLEKYINDEHMSEFDILVKMAIIHFQFESIHPFYDGNGRTGRIINVLYLVMNDLLNLPVLYLSRYIIEHKADYYNLLQEVRETDNWENWILYMLDSVEQISKETIVLIGKIRDLIYEYKNLLRNNYKFYSQDLLNNLFKHPYTKIEFIENDLDVSRITASKYLNQLAKDNVLKKEKLGTGNYYINEKLIKILTLTRPEI</sequence>
<dbReference type="PANTHER" id="PTHR13504:SF35">
    <property type="entry name" value="PROTEIN ADENYLYLTRANSFERASE SOFIC"/>
    <property type="match status" value="1"/>
</dbReference>
<name>A0A238VJK7_9FLAO</name>
<reference evidence="6" key="1">
    <citation type="submission" date="2017-06" db="EMBL/GenBank/DDBJ databases">
        <authorList>
            <person name="Varghese N."/>
            <person name="Submissions S."/>
        </authorList>
    </citation>
    <scope>NUCLEOTIDE SEQUENCE [LARGE SCALE GENOMIC DNA]</scope>
    <source>
        <strain evidence="6">DSM 27993</strain>
    </source>
</reference>
<feature type="binding site" evidence="1">
    <location>
        <position position="192"/>
    </location>
    <ligand>
        <name>ATP</name>
        <dbReference type="ChEBI" id="CHEBI:30616"/>
    </ligand>
</feature>
<evidence type="ECO:0000256" key="3">
    <source>
        <dbReference type="PIRSR" id="PIRSR640198-2"/>
    </source>
</evidence>
<dbReference type="Pfam" id="PF13784">
    <property type="entry name" value="Fic_N"/>
    <property type="match status" value="1"/>
</dbReference>
<dbReference type="Pfam" id="PF21248">
    <property type="entry name" value="SoFic-like_C"/>
    <property type="match status" value="1"/>
</dbReference>